<evidence type="ECO:0000313" key="6">
    <source>
        <dbReference type="Proteomes" id="UP000051373"/>
    </source>
</evidence>
<dbReference type="PANTHER" id="PTHR43666">
    <property type="entry name" value="TLDD PROTEIN"/>
    <property type="match status" value="1"/>
</dbReference>
<dbReference type="Pfam" id="PF19289">
    <property type="entry name" value="PmbA_TldD_3rd"/>
    <property type="match status" value="1"/>
</dbReference>
<dbReference type="InterPro" id="IPR045570">
    <property type="entry name" value="Metalloprtase-TldD/E_cen_dom"/>
</dbReference>
<dbReference type="SUPFAM" id="SSF111283">
    <property type="entry name" value="Putative modulator of DNA gyrase, PmbA/TldD"/>
    <property type="match status" value="1"/>
</dbReference>
<dbReference type="InterPro" id="IPR036059">
    <property type="entry name" value="TldD/PmbA_sf"/>
</dbReference>
<protein>
    <recommendedName>
        <fullName evidence="7">TldD/PmbA family protein</fullName>
    </recommendedName>
</protein>
<evidence type="ECO:0000259" key="3">
    <source>
        <dbReference type="Pfam" id="PF19289"/>
    </source>
</evidence>
<gene>
    <name evidence="5" type="ORF">AMJ83_00795</name>
</gene>
<dbReference type="GO" id="GO:0008237">
    <property type="term" value="F:metallopeptidase activity"/>
    <property type="evidence" value="ECO:0007669"/>
    <property type="project" value="InterPro"/>
</dbReference>
<name>A0A0S8FVR3_UNCW3</name>
<organism evidence="5 6">
    <name type="scientific">candidate division WOR_3 bacterium SM23_42</name>
    <dbReference type="NCBI Taxonomy" id="1703779"/>
    <lineage>
        <taxon>Bacteria</taxon>
        <taxon>Bacteria division WOR-3</taxon>
    </lineage>
</organism>
<dbReference type="Pfam" id="PF01523">
    <property type="entry name" value="PmbA_TldD_1st"/>
    <property type="match status" value="1"/>
</dbReference>
<dbReference type="InterPro" id="IPR002510">
    <property type="entry name" value="Metalloprtase-TldD/E_N"/>
</dbReference>
<dbReference type="STRING" id="1703779.AMJ83_00795"/>
<reference evidence="5 6" key="1">
    <citation type="journal article" date="2015" name="Microbiome">
        <title>Genomic resolution of linkages in carbon, nitrogen, and sulfur cycling among widespread estuary sediment bacteria.</title>
        <authorList>
            <person name="Baker B.J."/>
            <person name="Lazar C.S."/>
            <person name="Teske A.P."/>
            <person name="Dick G.J."/>
        </authorList>
    </citation>
    <scope>NUCLEOTIDE SEQUENCE [LARGE SCALE GENOMIC DNA]</scope>
    <source>
        <strain evidence="5">SM23_42</strain>
    </source>
</reference>
<comment type="similarity">
    <text evidence="1">Belongs to the peptidase U62 family.</text>
</comment>
<dbReference type="EMBL" id="LJUJ01000001">
    <property type="protein sequence ID" value="KPK64760.1"/>
    <property type="molecule type" value="Genomic_DNA"/>
</dbReference>
<dbReference type="PANTHER" id="PTHR43666:SF1">
    <property type="entry name" value="CONSERVED PROTEIN"/>
    <property type="match status" value="1"/>
</dbReference>
<dbReference type="GO" id="GO:0006508">
    <property type="term" value="P:proteolysis"/>
    <property type="evidence" value="ECO:0007669"/>
    <property type="project" value="InterPro"/>
</dbReference>
<dbReference type="Gene3D" id="3.30.2290.10">
    <property type="entry name" value="PmbA/TldD superfamily"/>
    <property type="match status" value="1"/>
</dbReference>
<feature type="domain" description="Metalloprotease TldD/E N-terminal" evidence="2">
    <location>
        <begin position="28"/>
        <end position="87"/>
    </location>
</feature>
<dbReference type="InterPro" id="IPR045569">
    <property type="entry name" value="Metalloprtase-TldD/E_C"/>
</dbReference>
<dbReference type="InterPro" id="IPR035068">
    <property type="entry name" value="TldD/PmbA_N"/>
</dbReference>
<evidence type="ECO:0000259" key="2">
    <source>
        <dbReference type="Pfam" id="PF01523"/>
    </source>
</evidence>
<dbReference type="Pfam" id="PF19290">
    <property type="entry name" value="PmbA_TldD_2nd"/>
    <property type="match status" value="1"/>
</dbReference>
<evidence type="ECO:0000313" key="5">
    <source>
        <dbReference type="EMBL" id="KPK64760.1"/>
    </source>
</evidence>
<dbReference type="AlphaFoldDB" id="A0A0S8FVR3"/>
<sequence length="454" mass="50138">MIGQKEARQVANFAMGQSKADQIEVSVFNHSQALTRFANNYIHQNVSESDSSISIRVVFGKKIGTASTNSLDPGKIEDTVAWAERIAQFQKENDDFVSLPKVRQGDYRMVNTYHKQLEQFSAQDRANAVREIIDVAKKDSLNSFGSVSKGIAEICVANSLGVFAYSLCGDVFCNIVMAGKNSTGYAQSGTRDVRTIDFNGLAETAARKALMSEDPTGIGPGKYTTIFEPLAAREFLEFMAYYAFNGKLFHEGRSYLADKLGSRVLDQRINVVDDPFVKNGFSFPFDFEGVPKRRLELIDKGIAKSVVYDSLTAFKQNKKSTGHALSAPNPFGPVPLNLVMKGGAKSIDEMIRETENGILVTRFHYTNVIDPHRLTFTGMTRDGTYLIEHGEIVRGLKNLRFTDNIIDALNRVEEFSKDPVLVASDPGYGARFATGTVVPAIKVNDFAFTSATEF</sequence>
<feature type="domain" description="Metalloprotease TldD/E C-terminal" evidence="3">
    <location>
        <begin position="220"/>
        <end position="449"/>
    </location>
</feature>
<evidence type="ECO:0008006" key="7">
    <source>
        <dbReference type="Google" id="ProtNLM"/>
    </source>
</evidence>
<evidence type="ECO:0000256" key="1">
    <source>
        <dbReference type="ARBA" id="ARBA00005836"/>
    </source>
</evidence>
<evidence type="ECO:0000259" key="4">
    <source>
        <dbReference type="Pfam" id="PF19290"/>
    </source>
</evidence>
<comment type="caution">
    <text evidence="5">The sequence shown here is derived from an EMBL/GenBank/DDBJ whole genome shotgun (WGS) entry which is preliminary data.</text>
</comment>
<accession>A0A0S8FVR3</accession>
<dbReference type="Proteomes" id="UP000051373">
    <property type="component" value="Unassembled WGS sequence"/>
</dbReference>
<feature type="domain" description="Metalloprotease TldD/E central" evidence="4">
    <location>
        <begin position="118"/>
        <end position="212"/>
    </location>
</feature>
<proteinExistence type="inferred from homology"/>